<feature type="coiled-coil region" evidence="1">
    <location>
        <begin position="23"/>
        <end position="83"/>
    </location>
</feature>
<dbReference type="AlphaFoldDB" id="X0Z9F3"/>
<accession>X0Z9F3</accession>
<sequence>MPDDELEQFRKGVRSESVIRRAREEIEKDVRQELKEKAKLKKSKPPSRLFLKGKESVELRALRRRVKEEAQRKELRKLKLQRRPSAKIFKAISRFRGGFPRRFAPPQHLLTRFQQPPVTQIGWDDFFVTPQLERDVHSVGTLETARTFSEIESEVGFFASAPPAITASTIEKEVA</sequence>
<comment type="caution">
    <text evidence="2">The sequence shown here is derived from an EMBL/GenBank/DDBJ whole genome shotgun (WGS) entry which is preliminary data.</text>
</comment>
<reference evidence="2" key="1">
    <citation type="journal article" date="2014" name="Front. Microbiol.">
        <title>High frequency of phylogenetically diverse reductive dehalogenase-homologous genes in deep subseafloor sedimentary metagenomes.</title>
        <authorList>
            <person name="Kawai M."/>
            <person name="Futagami T."/>
            <person name="Toyoda A."/>
            <person name="Takaki Y."/>
            <person name="Nishi S."/>
            <person name="Hori S."/>
            <person name="Arai W."/>
            <person name="Tsubouchi T."/>
            <person name="Morono Y."/>
            <person name="Uchiyama I."/>
            <person name="Ito T."/>
            <person name="Fujiyama A."/>
            <person name="Inagaki F."/>
            <person name="Takami H."/>
        </authorList>
    </citation>
    <scope>NUCLEOTIDE SEQUENCE</scope>
    <source>
        <strain evidence="2">Expedition CK06-06</strain>
    </source>
</reference>
<keyword evidence="1" id="KW-0175">Coiled coil</keyword>
<dbReference type="EMBL" id="BART01008538">
    <property type="protein sequence ID" value="GAG54947.1"/>
    <property type="molecule type" value="Genomic_DNA"/>
</dbReference>
<name>X0Z9F3_9ZZZZ</name>
<feature type="non-terminal residue" evidence="2">
    <location>
        <position position="175"/>
    </location>
</feature>
<proteinExistence type="predicted"/>
<gene>
    <name evidence="2" type="ORF">S01H4_19185</name>
</gene>
<organism evidence="2">
    <name type="scientific">marine sediment metagenome</name>
    <dbReference type="NCBI Taxonomy" id="412755"/>
    <lineage>
        <taxon>unclassified sequences</taxon>
        <taxon>metagenomes</taxon>
        <taxon>ecological metagenomes</taxon>
    </lineage>
</organism>
<evidence type="ECO:0000313" key="2">
    <source>
        <dbReference type="EMBL" id="GAG54947.1"/>
    </source>
</evidence>
<evidence type="ECO:0000256" key="1">
    <source>
        <dbReference type="SAM" id="Coils"/>
    </source>
</evidence>
<protein>
    <submittedName>
        <fullName evidence="2">Uncharacterized protein</fullName>
    </submittedName>
</protein>